<reference evidence="2" key="1">
    <citation type="submission" date="2021-01" db="EMBL/GenBank/DDBJ databases">
        <authorList>
            <consortium name="Genoscope - CEA"/>
            <person name="William W."/>
        </authorList>
    </citation>
    <scope>NUCLEOTIDE SEQUENCE</scope>
</reference>
<dbReference type="AlphaFoldDB" id="A0A8S1SD24"/>
<sequence length="108" mass="12781">MDQKGPTSKQSSSLSQHPQATATSFQNRSPQLIIQIMTRIIDQKHIPKEIRDQLLSKINFYSQTYNLNEDINNVKGQLQQRSYIYNQYKNYSRSPIFQLIWFQIQSKD</sequence>
<name>A0A8S1SD24_9CILI</name>
<evidence type="ECO:0000313" key="2">
    <source>
        <dbReference type="EMBL" id="CAD8137858.1"/>
    </source>
</evidence>
<dbReference type="Proteomes" id="UP000689195">
    <property type="component" value="Unassembled WGS sequence"/>
</dbReference>
<comment type="caution">
    <text evidence="2">The sequence shown here is derived from an EMBL/GenBank/DDBJ whole genome shotgun (WGS) entry which is preliminary data.</text>
</comment>
<protein>
    <submittedName>
        <fullName evidence="2">Uncharacterized protein</fullName>
    </submittedName>
</protein>
<accession>A0A8S1SD24</accession>
<gene>
    <name evidence="2" type="ORF">PPENT_87.1.T0060329</name>
</gene>
<keyword evidence="3" id="KW-1185">Reference proteome</keyword>
<organism evidence="2 3">
    <name type="scientific">Paramecium pentaurelia</name>
    <dbReference type="NCBI Taxonomy" id="43138"/>
    <lineage>
        <taxon>Eukaryota</taxon>
        <taxon>Sar</taxon>
        <taxon>Alveolata</taxon>
        <taxon>Ciliophora</taxon>
        <taxon>Intramacronucleata</taxon>
        <taxon>Oligohymenophorea</taxon>
        <taxon>Peniculida</taxon>
        <taxon>Parameciidae</taxon>
        <taxon>Paramecium</taxon>
    </lineage>
</organism>
<evidence type="ECO:0000256" key="1">
    <source>
        <dbReference type="SAM" id="MobiDB-lite"/>
    </source>
</evidence>
<feature type="region of interest" description="Disordered" evidence="1">
    <location>
        <begin position="1"/>
        <end position="26"/>
    </location>
</feature>
<evidence type="ECO:0000313" key="3">
    <source>
        <dbReference type="Proteomes" id="UP000689195"/>
    </source>
</evidence>
<proteinExistence type="predicted"/>
<dbReference type="EMBL" id="CAJJDO010000006">
    <property type="protein sequence ID" value="CAD8137858.1"/>
    <property type="molecule type" value="Genomic_DNA"/>
</dbReference>